<evidence type="ECO:0000259" key="6">
    <source>
        <dbReference type="Pfam" id="PF13664"/>
    </source>
</evidence>
<name>A0ABU9Z0R4_9RHOO</name>
<comment type="caution">
    <text evidence="7">The sequence shown here is derived from an EMBL/GenBank/DDBJ whole genome shotgun (WGS) entry which is preliminary data.</text>
</comment>
<reference evidence="7 8" key="1">
    <citation type="journal article" date="2018" name="Int. J. Syst. Evol. Microbiol.">
        <title>Uliginosibacterium sediminicola sp. nov., isolated from freshwater sediment.</title>
        <authorList>
            <person name="Hwang W.M."/>
            <person name="Kim S.M."/>
            <person name="Kang K."/>
            <person name="Ahn T.Y."/>
        </authorList>
    </citation>
    <scope>NUCLEOTIDE SEQUENCE [LARGE SCALE GENOMIC DNA]</scope>
    <source>
        <strain evidence="7 8">M1-21</strain>
    </source>
</reference>
<organism evidence="7 8">
    <name type="scientific">Uliginosibacterium sediminicola</name>
    <dbReference type="NCBI Taxonomy" id="2024550"/>
    <lineage>
        <taxon>Bacteria</taxon>
        <taxon>Pseudomonadati</taxon>
        <taxon>Pseudomonadota</taxon>
        <taxon>Betaproteobacteria</taxon>
        <taxon>Rhodocyclales</taxon>
        <taxon>Zoogloeaceae</taxon>
        <taxon>Uliginosibacterium</taxon>
    </lineage>
</organism>
<dbReference type="EMBL" id="JBDIVE010000008">
    <property type="protein sequence ID" value="MEN3069663.1"/>
    <property type="molecule type" value="Genomic_DNA"/>
</dbReference>
<evidence type="ECO:0000313" key="8">
    <source>
        <dbReference type="Proteomes" id="UP001410394"/>
    </source>
</evidence>
<dbReference type="RefSeq" id="WP_345920436.1">
    <property type="nucleotide sequence ID" value="NZ_JBDIVE010000008.1"/>
</dbReference>
<feature type="transmembrane region" description="Helical" evidence="5">
    <location>
        <begin position="48"/>
        <end position="68"/>
    </location>
</feature>
<evidence type="ECO:0000256" key="1">
    <source>
        <dbReference type="ARBA" id="ARBA00004370"/>
    </source>
</evidence>
<evidence type="ECO:0000256" key="5">
    <source>
        <dbReference type="SAM" id="Phobius"/>
    </source>
</evidence>
<proteinExistence type="predicted"/>
<feature type="transmembrane region" description="Helical" evidence="5">
    <location>
        <begin position="80"/>
        <end position="103"/>
    </location>
</feature>
<dbReference type="Pfam" id="PF13664">
    <property type="entry name" value="DUF4149"/>
    <property type="match status" value="1"/>
</dbReference>
<gene>
    <name evidence="7" type="ORF">ABDB84_14340</name>
</gene>
<accession>A0ABU9Z0R4</accession>
<evidence type="ECO:0000256" key="4">
    <source>
        <dbReference type="ARBA" id="ARBA00023136"/>
    </source>
</evidence>
<feature type="transmembrane region" description="Helical" evidence="5">
    <location>
        <begin position="7"/>
        <end position="28"/>
    </location>
</feature>
<feature type="domain" description="TMEM205-like" evidence="6">
    <location>
        <begin position="12"/>
        <end position="108"/>
    </location>
</feature>
<keyword evidence="4 5" id="KW-0472">Membrane</keyword>
<feature type="transmembrane region" description="Helical" evidence="5">
    <location>
        <begin position="123"/>
        <end position="145"/>
    </location>
</feature>
<keyword evidence="2 5" id="KW-0812">Transmembrane</keyword>
<evidence type="ECO:0000313" key="7">
    <source>
        <dbReference type="EMBL" id="MEN3069663.1"/>
    </source>
</evidence>
<sequence length="151" mass="16574">MNRVADYLFAICITLWVGALWAVGFLTAPVLFHELADKTLAGNLAGKLFAIIAWLGIGSAAYALLYVLARQGARSLKTAVFWLIFLMLLLTLAGHFGVTPVIAQLKAEALPREVMESVLKDRFVAWHGVSSVLYLIQSVLGIALVTQIYRR</sequence>
<comment type="subcellular location">
    <subcellularLocation>
        <location evidence="1">Membrane</location>
    </subcellularLocation>
</comment>
<evidence type="ECO:0000256" key="3">
    <source>
        <dbReference type="ARBA" id="ARBA00022989"/>
    </source>
</evidence>
<dbReference type="InterPro" id="IPR025423">
    <property type="entry name" value="TMEM205-like"/>
</dbReference>
<keyword evidence="3 5" id="KW-1133">Transmembrane helix</keyword>
<protein>
    <submittedName>
        <fullName evidence="7">DUF4149 domain-containing protein</fullName>
    </submittedName>
</protein>
<evidence type="ECO:0000256" key="2">
    <source>
        <dbReference type="ARBA" id="ARBA00022692"/>
    </source>
</evidence>
<dbReference type="Proteomes" id="UP001410394">
    <property type="component" value="Unassembled WGS sequence"/>
</dbReference>
<keyword evidence="8" id="KW-1185">Reference proteome</keyword>